<dbReference type="EMBL" id="CM042013">
    <property type="protein sequence ID" value="KAI3738835.1"/>
    <property type="molecule type" value="Genomic_DNA"/>
</dbReference>
<gene>
    <name evidence="1" type="ORF">L2E82_29021</name>
</gene>
<proteinExistence type="predicted"/>
<evidence type="ECO:0000313" key="1">
    <source>
        <dbReference type="EMBL" id="KAI3738835.1"/>
    </source>
</evidence>
<keyword evidence="2" id="KW-1185">Reference proteome</keyword>
<accession>A0ACB9CX61</accession>
<organism evidence="1 2">
    <name type="scientific">Cichorium intybus</name>
    <name type="common">Chicory</name>
    <dbReference type="NCBI Taxonomy" id="13427"/>
    <lineage>
        <taxon>Eukaryota</taxon>
        <taxon>Viridiplantae</taxon>
        <taxon>Streptophyta</taxon>
        <taxon>Embryophyta</taxon>
        <taxon>Tracheophyta</taxon>
        <taxon>Spermatophyta</taxon>
        <taxon>Magnoliopsida</taxon>
        <taxon>eudicotyledons</taxon>
        <taxon>Gunneridae</taxon>
        <taxon>Pentapetalae</taxon>
        <taxon>asterids</taxon>
        <taxon>campanulids</taxon>
        <taxon>Asterales</taxon>
        <taxon>Asteraceae</taxon>
        <taxon>Cichorioideae</taxon>
        <taxon>Cichorieae</taxon>
        <taxon>Cichoriinae</taxon>
        <taxon>Cichorium</taxon>
    </lineage>
</organism>
<protein>
    <submittedName>
        <fullName evidence="1">Uncharacterized protein</fullName>
    </submittedName>
</protein>
<reference evidence="1 2" key="2">
    <citation type="journal article" date="2022" name="Mol. Ecol. Resour.">
        <title>The genomes of chicory, endive, great burdock and yacon provide insights into Asteraceae paleo-polyploidization history and plant inulin production.</title>
        <authorList>
            <person name="Fan W."/>
            <person name="Wang S."/>
            <person name="Wang H."/>
            <person name="Wang A."/>
            <person name="Jiang F."/>
            <person name="Liu H."/>
            <person name="Zhao H."/>
            <person name="Xu D."/>
            <person name="Zhang Y."/>
        </authorList>
    </citation>
    <scope>NUCLEOTIDE SEQUENCE [LARGE SCALE GENOMIC DNA]</scope>
    <source>
        <strain evidence="2">cv. Punajuju</strain>
        <tissue evidence="1">Leaves</tissue>
    </source>
</reference>
<sequence>MTSQYKNPRLLILGGALIQRSHNQLASIKTLLQQENQISLFEDLIHRSQSLTILVMFLGPLGSIWEISWGRLSQKTWQQVYMNFPFFMLAIDMDVTSKTSMPDETMHFVLETLQAVVKEEPVISPIILNMWALHVSDPSMSIDVLDVLEAIQDAPGCVDPLVTRVLPYMGPILNKPQQQPDGLFAGSLDLLTMLLKASYRIY</sequence>
<comment type="caution">
    <text evidence="1">The sequence shown here is derived from an EMBL/GenBank/DDBJ whole genome shotgun (WGS) entry which is preliminary data.</text>
</comment>
<reference evidence="2" key="1">
    <citation type="journal article" date="2022" name="Mol. Ecol. Resour.">
        <title>The genomes of chicory, endive, great burdock and yacon provide insights into Asteraceae palaeo-polyploidization history and plant inulin production.</title>
        <authorList>
            <person name="Fan W."/>
            <person name="Wang S."/>
            <person name="Wang H."/>
            <person name="Wang A."/>
            <person name="Jiang F."/>
            <person name="Liu H."/>
            <person name="Zhao H."/>
            <person name="Xu D."/>
            <person name="Zhang Y."/>
        </authorList>
    </citation>
    <scope>NUCLEOTIDE SEQUENCE [LARGE SCALE GENOMIC DNA]</scope>
    <source>
        <strain evidence="2">cv. Punajuju</strain>
    </source>
</reference>
<evidence type="ECO:0000313" key="2">
    <source>
        <dbReference type="Proteomes" id="UP001055811"/>
    </source>
</evidence>
<dbReference type="Proteomes" id="UP001055811">
    <property type="component" value="Linkage Group LG05"/>
</dbReference>
<name>A0ACB9CX61_CICIN</name>